<reference evidence="14 15" key="1">
    <citation type="submission" date="2022-09" db="EMBL/GenBank/DDBJ databases">
        <title>Complete genome sequence of Janibacter terrae strain COS04-44, PCL-degrading bacteria isolated from oil spilled coast.</title>
        <authorList>
            <person name="Park H."/>
            <person name="Kim J.Y."/>
            <person name="An S.H."/>
            <person name="Lee C.M."/>
            <person name="Weon H.-Y."/>
        </authorList>
    </citation>
    <scope>NUCLEOTIDE SEQUENCE [LARGE SCALE GENOMIC DNA]</scope>
    <source>
        <strain evidence="14 15">COS04-44</strain>
    </source>
</reference>
<dbReference type="InterPro" id="IPR036890">
    <property type="entry name" value="HATPase_C_sf"/>
</dbReference>
<evidence type="ECO:0000313" key="15">
    <source>
        <dbReference type="Proteomes" id="UP001381003"/>
    </source>
</evidence>
<dbReference type="InterPro" id="IPR003660">
    <property type="entry name" value="HAMP_dom"/>
</dbReference>
<dbReference type="RefSeq" id="WP_338538720.1">
    <property type="nucleotide sequence ID" value="NZ_CP104874.1"/>
</dbReference>
<evidence type="ECO:0000256" key="4">
    <source>
        <dbReference type="ARBA" id="ARBA00022553"/>
    </source>
</evidence>
<dbReference type="SUPFAM" id="SSF47384">
    <property type="entry name" value="Homodimeric domain of signal transducing histidine kinase"/>
    <property type="match status" value="1"/>
</dbReference>
<sequence length="381" mass="40233">MSAGTVRRTGTTRWQGGFATRLVLAQGLVLAAGALTTWLVASAVGPSIFHDHLDRAGVPHTASETQHVEQAFASALLISIGVALATASAAAFAVTWYLGRRVRRSLARIADASTEIAAGRCYARIADPGLGADFAVLADSYNALAARLESTRATRRRMLADLAHEMRTPLATIDAHLEAVEDEVRDLDDETLSVLRDATRRLRRLAEDVGTVSRAEEGSLDLRPRRVESGALVTAAVAAAADRYAAKGVSLHGDLGPAGSLTVDPERMGQVLGNLLDNALRHTPRGGRVLVAARRVGDWVEYTVTDSGAGIAPEHLPRLFDRFYRVDPARSRDGGGSGIGLAIARALAEAHGGGISASSPGPGRGATFTLRLPVDREHRQG</sequence>
<keyword evidence="10 11" id="KW-0472">Membrane</keyword>
<gene>
    <name evidence="14" type="ORF">N5P18_03820</name>
</gene>
<dbReference type="InterPro" id="IPR003661">
    <property type="entry name" value="HisK_dim/P_dom"/>
</dbReference>
<comment type="catalytic activity">
    <reaction evidence="1">
        <text>ATP + protein L-histidine = ADP + protein N-phospho-L-histidine.</text>
        <dbReference type="EC" id="2.7.13.3"/>
    </reaction>
</comment>
<feature type="domain" description="Histidine kinase" evidence="12">
    <location>
        <begin position="161"/>
        <end position="376"/>
    </location>
</feature>
<dbReference type="SMART" id="SM00388">
    <property type="entry name" value="HisKA"/>
    <property type="match status" value="1"/>
</dbReference>
<dbReference type="PRINTS" id="PR00344">
    <property type="entry name" value="BCTRLSENSOR"/>
</dbReference>
<protein>
    <recommendedName>
        <fullName evidence="3">histidine kinase</fullName>
        <ecNumber evidence="3">2.7.13.3</ecNumber>
    </recommendedName>
</protein>
<evidence type="ECO:0000313" key="14">
    <source>
        <dbReference type="EMBL" id="WWF06010.1"/>
    </source>
</evidence>
<evidence type="ECO:0000256" key="8">
    <source>
        <dbReference type="ARBA" id="ARBA00022989"/>
    </source>
</evidence>
<dbReference type="InterPro" id="IPR003594">
    <property type="entry name" value="HATPase_dom"/>
</dbReference>
<dbReference type="Gene3D" id="1.10.287.130">
    <property type="match status" value="1"/>
</dbReference>
<dbReference type="Pfam" id="PF02518">
    <property type="entry name" value="HATPase_c"/>
    <property type="match status" value="1"/>
</dbReference>
<feature type="domain" description="HAMP" evidence="13">
    <location>
        <begin position="100"/>
        <end position="153"/>
    </location>
</feature>
<keyword evidence="5" id="KW-0808">Transferase</keyword>
<evidence type="ECO:0000256" key="11">
    <source>
        <dbReference type="SAM" id="Phobius"/>
    </source>
</evidence>
<keyword evidence="6 11" id="KW-0812">Transmembrane</keyword>
<name>A0ABZ2FI63_9MICO</name>
<dbReference type="SUPFAM" id="SSF55874">
    <property type="entry name" value="ATPase domain of HSP90 chaperone/DNA topoisomerase II/histidine kinase"/>
    <property type="match status" value="1"/>
</dbReference>
<dbReference type="InterPro" id="IPR004358">
    <property type="entry name" value="Sig_transdc_His_kin-like_C"/>
</dbReference>
<dbReference type="PANTHER" id="PTHR45436:SF5">
    <property type="entry name" value="SENSOR HISTIDINE KINASE TRCS"/>
    <property type="match status" value="1"/>
</dbReference>
<keyword evidence="8 11" id="KW-1133">Transmembrane helix</keyword>
<dbReference type="PANTHER" id="PTHR45436">
    <property type="entry name" value="SENSOR HISTIDINE KINASE YKOH"/>
    <property type="match status" value="1"/>
</dbReference>
<evidence type="ECO:0000256" key="6">
    <source>
        <dbReference type="ARBA" id="ARBA00022692"/>
    </source>
</evidence>
<evidence type="ECO:0000259" key="13">
    <source>
        <dbReference type="PROSITE" id="PS50885"/>
    </source>
</evidence>
<dbReference type="InterPro" id="IPR036097">
    <property type="entry name" value="HisK_dim/P_sf"/>
</dbReference>
<dbReference type="InterPro" id="IPR050428">
    <property type="entry name" value="TCS_sensor_his_kinase"/>
</dbReference>
<accession>A0ABZ2FI63</accession>
<dbReference type="EMBL" id="CP104874">
    <property type="protein sequence ID" value="WWF06010.1"/>
    <property type="molecule type" value="Genomic_DNA"/>
</dbReference>
<dbReference type="Gene3D" id="6.10.340.10">
    <property type="match status" value="1"/>
</dbReference>
<evidence type="ECO:0000256" key="1">
    <source>
        <dbReference type="ARBA" id="ARBA00000085"/>
    </source>
</evidence>
<dbReference type="EC" id="2.7.13.3" evidence="3"/>
<comment type="subcellular location">
    <subcellularLocation>
        <location evidence="2">Cell membrane</location>
    </subcellularLocation>
</comment>
<evidence type="ECO:0000259" key="12">
    <source>
        <dbReference type="PROSITE" id="PS50109"/>
    </source>
</evidence>
<keyword evidence="15" id="KW-1185">Reference proteome</keyword>
<dbReference type="SMART" id="SM00387">
    <property type="entry name" value="HATPase_c"/>
    <property type="match status" value="1"/>
</dbReference>
<keyword evidence="4" id="KW-0597">Phosphoprotein</keyword>
<feature type="transmembrane region" description="Helical" evidence="11">
    <location>
        <begin position="71"/>
        <end position="98"/>
    </location>
</feature>
<dbReference type="Pfam" id="PF00512">
    <property type="entry name" value="HisKA"/>
    <property type="match status" value="1"/>
</dbReference>
<dbReference type="GO" id="GO:0016301">
    <property type="term" value="F:kinase activity"/>
    <property type="evidence" value="ECO:0007669"/>
    <property type="project" value="UniProtKB-KW"/>
</dbReference>
<evidence type="ECO:0000256" key="7">
    <source>
        <dbReference type="ARBA" id="ARBA00022777"/>
    </source>
</evidence>
<evidence type="ECO:0000256" key="9">
    <source>
        <dbReference type="ARBA" id="ARBA00023012"/>
    </source>
</evidence>
<keyword evidence="9" id="KW-0902">Two-component regulatory system</keyword>
<dbReference type="SMART" id="SM00304">
    <property type="entry name" value="HAMP"/>
    <property type="match status" value="1"/>
</dbReference>
<dbReference type="CDD" id="cd00082">
    <property type="entry name" value="HisKA"/>
    <property type="match status" value="1"/>
</dbReference>
<evidence type="ECO:0000256" key="3">
    <source>
        <dbReference type="ARBA" id="ARBA00012438"/>
    </source>
</evidence>
<dbReference type="Proteomes" id="UP001381003">
    <property type="component" value="Chromosome"/>
</dbReference>
<keyword evidence="7 14" id="KW-0418">Kinase</keyword>
<evidence type="ECO:0000256" key="5">
    <source>
        <dbReference type="ARBA" id="ARBA00022679"/>
    </source>
</evidence>
<dbReference type="InterPro" id="IPR005467">
    <property type="entry name" value="His_kinase_dom"/>
</dbReference>
<dbReference type="PROSITE" id="PS50885">
    <property type="entry name" value="HAMP"/>
    <property type="match status" value="1"/>
</dbReference>
<dbReference type="PROSITE" id="PS50109">
    <property type="entry name" value="HIS_KIN"/>
    <property type="match status" value="1"/>
</dbReference>
<feature type="transmembrane region" description="Helical" evidence="11">
    <location>
        <begin position="21"/>
        <end position="41"/>
    </location>
</feature>
<evidence type="ECO:0000256" key="2">
    <source>
        <dbReference type="ARBA" id="ARBA00004236"/>
    </source>
</evidence>
<evidence type="ECO:0000256" key="10">
    <source>
        <dbReference type="ARBA" id="ARBA00023136"/>
    </source>
</evidence>
<proteinExistence type="predicted"/>
<dbReference type="Gene3D" id="3.30.565.10">
    <property type="entry name" value="Histidine kinase-like ATPase, C-terminal domain"/>
    <property type="match status" value="1"/>
</dbReference>
<organism evidence="14 15">
    <name type="scientific">Janibacter terrae</name>
    <dbReference type="NCBI Taxonomy" id="103817"/>
    <lineage>
        <taxon>Bacteria</taxon>
        <taxon>Bacillati</taxon>
        <taxon>Actinomycetota</taxon>
        <taxon>Actinomycetes</taxon>
        <taxon>Micrococcales</taxon>
        <taxon>Intrasporangiaceae</taxon>
        <taxon>Janibacter</taxon>
    </lineage>
</organism>